<dbReference type="RefSeq" id="WP_142018321.1">
    <property type="nucleotide sequence ID" value="NZ_VFPD01000002.1"/>
</dbReference>
<dbReference type="Proteomes" id="UP000316437">
    <property type="component" value="Unassembled WGS sequence"/>
</dbReference>
<accession>A0A543EBW1</accession>
<protein>
    <submittedName>
        <fullName evidence="1">Uncharacterized protein</fullName>
    </submittedName>
</protein>
<dbReference type="EMBL" id="VFPD01000002">
    <property type="protein sequence ID" value="TQM19073.1"/>
    <property type="molecule type" value="Genomic_DNA"/>
</dbReference>
<dbReference type="AlphaFoldDB" id="A0A543EBW1"/>
<proteinExistence type="predicted"/>
<comment type="caution">
    <text evidence="1">The sequence shown here is derived from an EMBL/GenBank/DDBJ whole genome shotgun (WGS) entry which is preliminary data.</text>
</comment>
<name>A0A543EBW1_9FLAO</name>
<reference evidence="1 2" key="1">
    <citation type="submission" date="2019-06" db="EMBL/GenBank/DDBJ databases">
        <title>Sorghum-associated microbial communities from plants grown in Nebraska, USA.</title>
        <authorList>
            <person name="Schachtman D."/>
        </authorList>
    </citation>
    <scope>NUCLEOTIDE SEQUENCE [LARGE SCALE GENOMIC DNA]</scope>
    <source>
        <strain evidence="1 2">110</strain>
    </source>
</reference>
<organism evidence="1 2">
    <name type="scientific">Chryseobacterium aquifrigidense</name>
    <dbReference type="NCBI Taxonomy" id="558021"/>
    <lineage>
        <taxon>Bacteria</taxon>
        <taxon>Pseudomonadati</taxon>
        <taxon>Bacteroidota</taxon>
        <taxon>Flavobacteriia</taxon>
        <taxon>Flavobacteriales</taxon>
        <taxon>Weeksellaceae</taxon>
        <taxon>Chryseobacterium group</taxon>
        <taxon>Chryseobacterium</taxon>
    </lineage>
</organism>
<evidence type="ECO:0000313" key="2">
    <source>
        <dbReference type="Proteomes" id="UP000316437"/>
    </source>
</evidence>
<keyword evidence="2" id="KW-1185">Reference proteome</keyword>
<evidence type="ECO:0000313" key="1">
    <source>
        <dbReference type="EMBL" id="TQM19073.1"/>
    </source>
</evidence>
<gene>
    <name evidence="1" type="ORF">FB551_3468</name>
</gene>
<sequence length="162" mass="19248">MDRSNKFLKLIFVSVSMMTIVDCSNDKKNSEKENIYDLKPNRFSLSQSSGKYFFIPSINDNDYPNFKTFGLKKGDSIILEIKADSTFIFNHFYHDKLIRVDNYHGKIVKNLDELDKVFIPFPENSTNLQGFVQSKKDIYFYNHLNIENYSNYEYRLFLKKMK</sequence>